<accession>A0ABQ5JZY9</accession>
<keyword evidence="2" id="KW-1185">Reference proteome</keyword>
<reference evidence="1" key="1">
    <citation type="submission" date="2022-03" db="EMBL/GenBank/DDBJ databases">
        <title>Draft genome sequence of Aduncisulcus paluster, a free-living microaerophilic Fornicata.</title>
        <authorList>
            <person name="Yuyama I."/>
            <person name="Kume K."/>
            <person name="Tamura T."/>
            <person name="Inagaki Y."/>
            <person name="Hashimoto T."/>
        </authorList>
    </citation>
    <scope>NUCLEOTIDE SEQUENCE</scope>
    <source>
        <strain evidence="1">NY0171</strain>
    </source>
</reference>
<dbReference type="EMBL" id="BQXS01006946">
    <property type="protein sequence ID" value="GKT23947.1"/>
    <property type="molecule type" value="Genomic_DNA"/>
</dbReference>
<organism evidence="1 2">
    <name type="scientific">Aduncisulcus paluster</name>
    <dbReference type="NCBI Taxonomy" id="2918883"/>
    <lineage>
        <taxon>Eukaryota</taxon>
        <taxon>Metamonada</taxon>
        <taxon>Carpediemonas-like organisms</taxon>
        <taxon>Aduncisulcus</taxon>
    </lineage>
</organism>
<feature type="non-terminal residue" evidence="1">
    <location>
        <position position="1"/>
    </location>
</feature>
<proteinExistence type="predicted"/>
<evidence type="ECO:0000313" key="2">
    <source>
        <dbReference type="Proteomes" id="UP001057375"/>
    </source>
</evidence>
<gene>
    <name evidence="1" type="ORF">ADUPG1_004569</name>
</gene>
<evidence type="ECO:0000313" key="1">
    <source>
        <dbReference type="EMBL" id="GKT23947.1"/>
    </source>
</evidence>
<protein>
    <submittedName>
        <fullName evidence="1">Uncharacterized protein</fullName>
    </submittedName>
</protein>
<dbReference type="Proteomes" id="UP001057375">
    <property type="component" value="Unassembled WGS sequence"/>
</dbReference>
<name>A0ABQ5JZY9_9EUKA</name>
<comment type="caution">
    <text evidence="1">The sequence shown here is derived from an EMBL/GenBank/DDBJ whole genome shotgun (WGS) entry which is preliminary data.</text>
</comment>
<sequence length="82" mass="8997">CPTPAVVPPRTLSGNCLLPRSGLRMMVAPSAHKPDTFRHDSAKAAWPSSPLQRANDICTLSIYPIQQPYQKPLHHLSKVDAN</sequence>